<evidence type="ECO:0000313" key="1">
    <source>
        <dbReference type="EMBL" id="CAD8062974.1"/>
    </source>
</evidence>
<dbReference type="OrthoDB" id="285815at2759"/>
<dbReference type="AlphaFoldDB" id="A0A8S1LJ55"/>
<gene>
    <name evidence="1" type="ORF">PSON_ATCC_30995.1.T0170173</name>
</gene>
<dbReference type="Proteomes" id="UP000692954">
    <property type="component" value="Unassembled WGS sequence"/>
</dbReference>
<comment type="caution">
    <text evidence="1">The sequence shown here is derived from an EMBL/GenBank/DDBJ whole genome shotgun (WGS) entry which is preliminary data.</text>
</comment>
<name>A0A8S1LJ55_9CILI</name>
<accession>A0A8S1LJ55</accession>
<protein>
    <submittedName>
        <fullName evidence="1">Uncharacterized protein</fullName>
    </submittedName>
</protein>
<sequence length="350" mass="42438">MSILKSNNYQNKKQQGFSLNDELGKLLSHQIMIQTNESNSFLDFSQIEQESEPRTSKKVRKNPKENEDDSWDEDFKYIYQFRTSFKTRGKQVQLREYYLEQIENDQIFWKCVPHPKLLEFLETHNYNDIYEYVKYCNKQGLLLEYPIKKYYQEQIEIPKYNYYQMKEIHEKNYIQRSIESLVDEVKKLKITKGSDFPKTNNGNLVKFYTPEEIQQEYRRQEQIKNKQRELGRQIKERKLQNDNKAQELKPIYEEFPLDQPINEDTIKACILEFIKINFSIVEQFQPQQKMKDVIQEDEIDYDFLSDDSLKDICSTHPRERKNFYSLNFANRVQAIQVVNFFRFQKDEAIV</sequence>
<proteinExistence type="predicted"/>
<keyword evidence="2" id="KW-1185">Reference proteome</keyword>
<organism evidence="1 2">
    <name type="scientific">Paramecium sonneborni</name>
    <dbReference type="NCBI Taxonomy" id="65129"/>
    <lineage>
        <taxon>Eukaryota</taxon>
        <taxon>Sar</taxon>
        <taxon>Alveolata</taxon>
        <taxon>Ciliophora</taxon>
        <taxon>Intramacronucleata</taxon>
        <taxon>Oligohymenophorea</taxon>
        <taxon>Peniculida</taxon>
        <taxon>Parameciidae</taxon>
        <taxon>Paramecium</taxon>
    </lineage>
</organism>
<reference evidence="1" key="1">
    <citation type="submission" date="2021-01" db="EMBL/GenBank/DDBJ databases">
        <authorList>
            <consortium name="Genoscope - CEA"/>
            <person name="William W."/>
        </authorList>
    </citation>
    <scope>NUCLEOTIDE SEQUENCE</scope>
</reference>
<evidence type="ECO:0000313" key="2">
    <source>
        <dbReference type="Proteomes" id="UP000692954"/>
    </source>
</evidence>
<dbReference type="EMBL" id="CAJJDN010000017">
    <property type="protein sequence ID" value="CAD8062974.1"/>
    <property type="molecule type" value="Genomic_DNA"/>
</dbReference>